<evidence type="ECO:0000313" key="1">
    <source>
        <dbReference type="EMBL" id="KAI4549243.1"/>
    </source>
</evidence>
<evidence type="ECO:0000313" key="2">
    <source>
        <dbReference type="Proteomes" id="UP001214576"/>
    </source>
</evidence>
<reference evidence="1" key="1">
    <citation type="submission" date="2022-03" db="EMBL/GenBank/DDBJ databases">
        <title>Genomic analyses of argali, domestic sheep and their hybrids provide insights into chromosomal evolution, heterosis and genetic basis of agronomic traits.</title>
        <authorList>
            <person name="Li M."/>
        </authorList>
    </citation>
    <scope>NUCLEOTIDE SEQUENCE</scope>
    <source>
        <strain evidence="1">CAU-MHL-2022a</strain>
        <tissue evidence="1">Skin</tissue>
    </source>
</reference>
<accession>A0AAD4UL92</accession>
<name>A0AAD4UL92_OVIAM</name>
<dbReference type="Proteomes" id="UP001214576">
    <property type="component" value="Unassembled WGS sequence"/>
</dbReference>
<organism evidence="1 2">
    <name type="scientific">Ovis ammon polii</name>
    <dbReference type="NCBI Taxonomy" id="230172"/>
    <lineage>
        <taxon>Eukaryota</taxon>
        <taxon>Metazoa</taxon>
        <taxon>Chordata</taxon>
        <taxon>Craniata</taxon>
        <taxon>Vertebrata</taxon>
        <taxon>Euteleostomi</taxon>
        <taxon>Mammalia</taxon>
        <taxon>Eutheria</taxon>
        <taxon>Laurasiatheria</taxon>
        <taxon>Artiodactyla</taxon>
        <taxon>Ruminantia</taxon>
        <taxon>Pecora</taxon>
        <taxon>Bovidae</taxon>
        <taxon>Caprinae</taxon>
        <taxon>Ovis</taxon>
    </lineage>
</organism>
<keyword evidence="2" id="KW-1185">Reference proteome</keyword>
<dbReference type="AlphaFoldDB" id="A0AAD4UL92"/>
<proteinExistence type="predicted"/>
<sequence>MLAEDIRYPEKQIIVFENRSSEHCTRKESHGFTSSQGETECEEGFLEQCGELDGKALHSIAYSFIELDKAVIHVISWKLVIGALEYIGISEKRWGQQIMLEPLLKITQEFGFYFGDVGMPCRQCSYNSTP</sequence>
<comment type="caution">
    <text evidence="1">The sequence shown here is derived from an EMBL/GenBank/DDBJ whole genome shotgun (WGS) entry which is preliminary data.</text>
</comment>
<dbReference type="EMBL" id="JAKZEL010000001">
    <property type="protein sequence ID" value="KAI4549243.1"/>
    <property type="molecule type" value="Genomic_DNA"/>
</dbReference>
<gene>
    <name evidence="1" type="ORF">MG293_001573</name>
</gene>
<protein>
    <submittedName>
        <fullName evidence="1">Uncharacterized protein</fullName>
    </submittedName>
</protein>